<dbReference type="AlphaFoldDB" id="A0A7R9DXA3"/>
<dbReference type="GO" id="GO:0005634">
    <property type="term" value="C:nucleus"/>
    <property type="evidence" value="ECO:0007669"/>
    <property type="project" value="InterPro"/>
</dbReference>
<dbReference type="GO" id="GO:1990432">
    <property type="term" value="P:siRNA 3'-end processing"/>
    <property type="evidence" value="ECO:0007669"/>
    <property type="project" value="TreeGrafter"/>
</dbReference>
<dbReference type="InterPro" id="IPR014789">
    <property type="entry name" value="PolyA-riboNase_RNA-binding"/>
</dbReference>
<dbReference type="EMBL" id="OB792671">
    <property type="protein sequence ID" value="CAD7423370.1"/>
    <property type="molecule type" value="Genomic_DNA"/>
</dbReference>
<dbReference type="InterPro" id="IPR036867">
    <property type="entry name" value="R3H_dom_sf"/>
</dbReference>
<dbReference type="Pfam" id="PF04857">
    <property type="entry name" value="CAF1"/>
    <property type="match status" value="1"/>
</dbReference>
<dbReference type="PANTHER" id="PTHR15092">
    <property type="entry name" value="POLY A -SPECIFIC RIBONUCLEASE/TARGET OF EGR1, MEMBER 1"/>
    <property type="match status" value="1"/>
</dbReference>
<dbReference type="Gene3D" id="3.30.420.10">
    <property type="entry name" value="Ribonuclease H-like superfamily/Ribonuclease H"/>
    <property type="match status" value="2"/>
</dbReference>
<accession>A0A7R9DXA3</accession>
<dbReference type="GO" id="GO:0004535">
    <property type="term" value="F:poly(A)-specific ribonuclease activity"/>
    <property type="evidence" value="ECO:0007669"/>
    <property type="project" value="InterPro"/>
</dbReference>
<protein>
    <recommendedName>
        <fullName evidence="2">Poly(A)-specific ribonuclease RNA-binding domain-containing protein</fullName>
    </recommendedName>
</protein>
<dbReference type="GO" id="GO:0046872">
    <property type="term" value="F:metal ion binding"/>
    <property type="evidence" value="ECO:0007669"/>
    <property type="project" value="InterPro"/>
</dbReference>
<dbReference type="CDD" id="cd12428">
    <property type="entry name" value="RRM_PARN"/>
    <property type="match status" value="1"/>
</dbReference>
<dbReference type="PANTHER" id="PTHR15092:SF44">
    <property type="entry name" value="POLY(A)-SPECIFIC RIBONUCLEASE PARN"/>
    <property type="match status" value="1"/>
</dbReference>
<gene>
    <name evidence="3" type="ORF">TMSB3V08_LOCUS360</name>
</gene>
<dbReference type="GO" id="GO:0000289">
    <property type="term" value="P:nuclear-transcribed mRNA poly(A) tail shortening"/>
    <property type="evidence" value="ECO:0007669"/>
    <property type="project" value="TreeGrafter"/>
</dbReference>
<dbReference type="InterPro" id="IPR012677">
    <property type="entry name" value="Nucleotide-bd_a/b_plait_sf"/>
</dbReference>
<evidence type="ECO:0000259" key="2">
    <source>
        <dbReference type="Pfam" id="PF08675"/>
    </source>
</evidence>
<dbReference type="SUPFAM" id="SSF54928">
    <property type="entry name" value="RNA-binding domain, RBD"/>
    <property type="match status" value="1"/>
</dbReference>
<dbReference type="SUPFAM" id="SSF82708">
    <property type="entry name" value="R3H domain"/>
    <property type="match status" value="1"/>
</dbReference>
<sequence>MDVTRENFRAVLSELKNTIPSCHFLAIDGEFTGLLVGDKINAYDSPAKQFSKMRQESMEYLLIEFGLCVFHYNKEKNSFTHRGYNFYVFPRQFSQRSYDPQFRCSSSSLSFLISHGFDFNKLFKDGIHYTTDLQMEPLRANLEEKQKLRNMKSLFQTESIPIPDIHVPLIEDICDRIEKFLAIKEPKELQLDQYNGYIRKLLYQEVGKRFPHAYLETRTASDGTRTMFVMRSDGDENRKILEEDKIDREINELEEATGFCEVINLISLSRKLVVGHNMMLDLCHILHQFCDTLPFEYKRFKEMANNIFTRLLDTKYMASAPPLKDYISSSNLNKLYEILAKEPFSIPSADAENEYVGYSKDVSKSKLHEAGYDAYITGLCFLGMANYLGFLENFNERSLLPTSPLLQPYLNRLVPMRCPDSSYINLSGDDYCANRDHVFHVSFLKEWKTNDLVKLFSPFGTVQVCWLNDTSAYVALNRPDQAKLVQKTMTQSDSYTVIQYSIYQRHESSCQCGRTYGKAVLACINMTKSLTQLVVSSPTTTNLRKRRSLELQQSETHEKQLIALKKRSRSSGETTDGAFTNMFLTLSSNVSNSGFISAQISLQADNDSVQDLFSSNRTPSRSHAIHGVAAFPRSRYAVATVTAVHDILAIPSHVKGLFKLMHLDNHGIVPSMATAKNHHM</sequence>
<evidence type="ECO:0000256" key="1">
    <source>
        <dbReference type="ARBA" id="ARBA00008372"/>
    </source>
</evidence>
<dbReference type="SUPFAM" id="SSF53098">
    <property type="entry name" value="Ribonuclease H-like"/>
    <property type="match status" value="1"/>
</dbReference>
<proteinExistence type="inferred from homology"/>
<dbReference type="InterPro" id="IPR051181">
    <property type="entry name" value="CAF1_poly(A)_ribonucleases"/>
</dbReference>
<name>A0A7R9DXA3_9NEOP</name>
<feature type="domain" description="Poly(A)-specific ribonuclease RNA-binding" evidence="2">
    <location>
        <begin position="428"/>
        <end position="505"/>
    </location>
</feature>
<organism evidence="3">
    <name type="scientific">Timema monikensis</name>
    <dbReference type="NCBI Taxonomy" id="170555"/>
    <lineage>
        <taxon>Eukaryota</taxon>
        <taxon>Metazoa</taxon>
        <taxon>Ecdysozoa</taxon>
        <taxon>Arthropoda</taxon>
        <taxon>Hexapoda</taxon>
        <taxon>Insecta</taxon>
        <taxon>Pterygota</taxon>
        <taxon>Neoptera</taxon>
        <taxon>Polyneoptera</taxon>
        <taxon>Phasmatodea</taxon>
        <taxon>Timematodea</taxon>
        <taxon>Timematoidea</taxon>
        <taxon>Timematidae</taxon>
        <taxon>Timema</taxon>
    </lineage>
</organism>
<dbReference type="InterPro" id="IPR035979">
    <property type="entry name" value="RBD_domain_sf"/>
</dbReference>
<dbReference type="Gene3D" id="3.30.1370.50">
    <property type="entry name" value="R3H-like domain"/>
    <property type="match status" value="1"/>
</dbReference>
<dbReference type="GO" id="GO:0005737">
    <property type="term" value="C:cytoplasm"/>
    <property type="evidence" value="ECO:0007669"/>
    <property type="project" value="InterPro"/>
</dbReference>
<evidence type="ECO:0000313" key="3">
    <source>
        <dbReference type="EMBL" id="CAD7423370.1"/>
    </source>
</evidence>
<dbReference type="GO" id="GO:0003723">
    <property type="term" value="F:RNA binding"/>
    <property type="evidence" value="ECO:0007669"/>
    <property type="project" value="InterPro"/>
</dbReference>
<dbReference type="GO" id="GO:1990431">
    <property type="term" value="P:priRNA 3'-end processing"/>
    <property type="evidence" value="ECO:0007669"/>
    <property type="project" value="TreeGrafter"/>
</dbReference>
<dbReference type="Pfam" id="PF08675">
    <property type="entry name" value="RNA_bind"/>
    <property type="match status" value="1"/>
</dbReference>
<dbReference type="InterPro" id="IPR036397">
    <property type="entry name" value="RNaseH_sf"/>
</dbReference>
<dbReference type="InterPro" id="IPR012337">
    <property type="entry name" value="RNaseH-like_sf"/>
</dbReference>
<reference evidence="3" key="1">
    <citation type="submission" date="2020-11" db="EMBL/GenBank/DDBJ databases">
        <authorList>
            <person name="Tran Van P."/>
        </authorList>
    </citation>
    <scope>NUCLEOTIDE SEQUENCE</scope>
</reference>
<dbReference type="Gene3D" id="3.30.70.330">
    <property type="match status" value="1"/>
</dbReference>
<dbReference type="InterPro" id="IPR006941">
    <property type="entry name" value="RNase_CAF1"/>
</dbReference>
<comment type="similarity">
    <text evidence="1">Belongs to the CAF1 family.</text>
</comment>